<feature type="compositionally biased region" description="Pro residues" evidence="1">
    <location>
        <begin position="192"/>
        <end position="206"/>
    </location>
</feature>
<feature type="compositionally biased region" description="Low complexity" evidence="1">
    <location>
        <begin position="421"/>
        <end position="438"/>
    </location>
</feature>
<dbReference type="EMBL" id="JAULSW010000001">
    <property type="protein sequence ID" value="KAK3393168.1"/>
    <property type="molecule type" value="Genomic_DNA"/>
</dbReference>
<evidence type="ECO:0000313" key="2">
    <source>
        <dbReference type="EMBL" id="KAK3393168.1"/>
    </source>
</evidence>
<gene>
    <name evidence="2" type="ORF">B0H63DRAFT_516370</name>
</gene>
<name>A0AAE0P470_9PEZI</name>
<evidence type="ECO:0000256" key="1">
    <source>
        <dbReference type="SAM" id="MobiDB-lite"/>
    </source>
</evidence>
<proteinExistence type="predicted"/>
<reference evidence="2" key="2">
    <citation type="submission" date="2023-06" db="EMBL/GenBank/DDBJ databases">
        <authorList>
            <consortium name="Lawrence Berkeley National Laboratory"/>
            <person name="Haridas S."/>
            <person name="Hensen N."/>
            <person name="Bonometti L."/>
            <person name="Westerberg I."/>
            <person name="Brannstrom I.O."/>
            <person name="Guillou S."/>
            <person name="Cros-Aarteil S."/>
            <person name="Calhoun S."/>
            <person name="Kuo A."/>
            <person name="Mondo S."/>
            <person name="Pangilinan J."/>
            <person name="Riley R."/>
            <person name="LaButti K."/>
            <person name="Andreopoulos B."/>
            <person name="Lipzen A."/>
            <person name="Chen C."/>
            <person name="Yanf M."/>
            <person name="Daum C."/>
            <person name="Ng V."/>
            <person name="Clum A."/>
            <person name="Steindorff A."/>
            <person name="Ohm R."/>
            <person name="Martin F."/>
            <person name="Silar P."/>
            <person name="Natvig D."/>
            <person name="Lalanne C."/>
            <person name="Gautier V."/>
            <person name="Ament-velasquez S.L."/>
            <person name="Kruys A."/>
            <person name="Hutchinson M.I."/>
            <person name="Powell A.J."/>
            <person name="Barry K."/>
            <person name="Miller A.N."/>
            <person name="Grigoriev I.V."/>
            <person name="Debuchy R."/>
            <person name="Gladieux P."/>
            <person name="Thoren M.H."/>
            <person name="Johannesson H."/>
        </authorList>
    </citation>
    <scope>NUCLEOTIDE SEQUENCE</scope>
    <source>
        <strain evidence="2">CBS 232.78</strain>
    </source>
</reference>
<feature type="region of interest" description="Disordered" evidence="1">
    <location>
        <begin position="327"/>
        <end position="476"/>
    </location>
</feature>
<protein>
    <submittedName>
        <fullName evidence="2">Uncharacterized protein</fullName>
    </submittedName>
</protein>
<feature type="compositionally biased region" description="Low complexity" evidence="1">
    <location>
        <begin position="387"/>
        <end position="413"/>
    </location>
</feature>
<dbReference type="Proteomes" id="UP001285441">
    <property type="component" value="Unassembled WGS sequence"/>
</dbReference>
<organism evidence="2 3">
    <name type="scientific">Podospora didyma</name>
    <dbReference type="NCBI Taxonomy" id="330526"/>
    <lineage>
        <taxon>Eukaryota</taxon>
        <taxon>Fungi</taxon>
        <taxon>Dikarya</taxon>
        <taxon>Ascomycota</taxon>
        <taxon>Pezizomycotina</taxon>
        <taxon>Sordariomycetes</taxon>
        <taxon>Sordariomycetidae</taxon>
        <taxon>Sordariales</taxon>
        <taxon>Podosporaceae</taxon>
        <taxon>Podospora</taxon>
    </lineage>
</organism>
<feature type="compositionally biased region" description="Low complexity" evidence="1">
    <location>
        <begin position="351"/>
        <end position="361"/>
    </location>
</feature>
<feature type="compositionally biased region" description="Low complexity" evidence="1">
    <location>
        <begin position="369"/>
        <end position="380"/>
    </location>
</feature>
<feature type="compositionally biased region" description="Pro residues" evidence="1">
    <location>
        <begin position="1"/>
        <end position="12"/>
    </location>
</feature>
<feature type="region of interest" description="Disordered" evidence="1">
    <location>
        <begin position="137"/>
        <end position="289"/>
    </location>
</feature>
<feature type="compositionally biased region" description="Low complexity" evidence="1">
    <location>
        <begin position="267"/>
        <end position="280"/>
    </location>
</feature>
<comment type="caution">
    <text evidence="2">The sequence shown here is derived from an EMBL/GenBank/DDBJ whole genome shotgun (WGS) entry which is preliminary data.</text>
</comment>
<dbReference type="AlphaFoldDB" id="A0AAE0P470"/>
<reference evidence="2" key="1">
    <citation type="journal article" date="2023" name="Mol. Phylogenet. Evol.">
        <title>Genome-scale phylogeny and comparative genomics of the fungal order Sordariales.</title>
        <authorList>
            <person name="Hensen N."/>
            <person name="Bonometti L."/>
            <person name="Westerberg I."/>
            <person name="Brannstrom I.O."/>
            <person name="Guillou S."/>
            <person name="Cros-Aarteil S."/>
            <person name="Calhoun S."/>
            <person name="Haridas S."/>
            <person name="Kuo A."/>
            <person name="Mondo S."/>
            <person name="Pangilinan J."/>
            <person name="Riley R."/>
            <person name="LaButti K."/>
            <person name="Andreopoulos B."/>
            <person name="Lipzen A."/>
            <person name="Chen C."/>
            <person name="Yan M."/>
            <person name="Daum C."/>
            <person name="Ng V."/>
            <person name="Clum A."/>
            <person name="Steindorff A."/>
            <person name="Ohm R.A."/>
            <person name="Martin F."/>
            <person name="Silar P."/>
            <person name="Natvig D.O."/>
            <person name="Lalanne C."/>
            <person name="Gautier V."/>
            <person name="Ament-Velasquez S.L."/>
            <person name="Kruys A."/>
            <person name="Hutchinson M.I."/>
            <person name="Powell A.J."/>
            <person name="Barry K."/>
            <person name="Miller A.N."/>
            <person name="Grigoriev I.V."/>
            <person name="Debuchy R."/>
            <person name="Gladieux P."/>
            <person name="Hiltunen Thoren M."/>
            <person name="Johannesson H."/>
        </authorList>
    </citation>
    <scope>NUCLEOTIDE SEQUENCE</scope>
    <source>
        <strain evidence="2">CBS 232.78</strain>
    </source>
</reference>
<keyword evidence="3" id="KW-1185">Reference proteome</keyword>
<accession>A0AAE0P470</accession>
<feature type="compositionally biased region" description="Low complexity" evidence="1">
    <location>
        <begin position="207"/>
        <end position="244"/>
    </location>
</feature>
<sequence>MAPNTMPQPPRRPLTQKGVERKRPGPAPKPLSERLAMKAAKPVRRVERSYTRERKIEVLMFLLNHRVPDPRPRKVPRRRIGQPHEEELTQPMVATPNGDLVWYRAPTYAEASSWWKIPTPTIQGWWDSREKLLEGTGIEIPKVGPGGLAVKENGGAENGTSQSSAPGSAGEATAPPTPQSAQAPAPAAPAVTPAPGPVPGTQPVGPPTGSGAPPTPVSPVGQAQVTPSPSVPASASTWAAAYPPAAKPQPTPSAPVDYPVTFGGQYPSHHPASSGGPHHPQQAASSGPELKQIGQRFAQKSVAQSPASTIIAMYHAGGPALAAYPPEQPPATFTAHPPAYVSPYGNPYPGQQQQHHPQQAHYHQHHQALHQQAHLQYHPQQAHHEQQQQQQPPDAALPASTPLLPAASAAGAPAGAGVGAGTTETLGTTTTSVGSPSGMDHGQTPASSNSPPDSVVPLESGSTTIEPSTEPVTPPA</sequence>
<evidence type="ECO:0000313" key="3">
    <source>
        <dbReference type="Proteomes" id="UP001285441"/>
    </source>
</evidence>
<feature type="region of interest" description="Disordered" evidence="1">
    <location>
        <begin position="67"/>
        <end position="93"/>
    </location>
</feature>
<feature type="compositionally biased region" description="Low complexity" evidence="1">
    <location>
        <begin position="179"/>
        <end position="191"/>
    </location>
</feature>
<feature type="compositionally biased region" description="Polar residues" evidence="1">
    <location>
        <begin position="460"/>
        <end position="476"/>
    </location>
</feature>
<feature type="region of interest" description="Disordered" evidence="1">
    <location>
        <begin position="1"/>
        <end position="40"/>
    </location>
</feature>